<dbReference type="Pfam" id="PF14568">
    <property type="entry name" value="SUKH_6"/>
    <property type="match status" value="1"/>
</dbReference>
<evidence type="ECO:0000259" key="1">
    <source>
        <dbReference type="SMART" id="SM00860"/>
    </source>
</evidence>
<evidence type="ECO:0000313" key="2">
    <source>
        <dbReference type="EMBL" id="MFD1030790.1"/>
    </source>
</evidence>
<dbReference type="SMART" id="SM00860">
    <property type="entry name" value="SMI1_KNR4"/>
    <property type="match status" value="1"/>
</dbReference>
<dbReference type="InterPro" id="IPR037883">
    <property type="entry name" value="Knr4/Smi1-like_sf"/>
</dbReference>
<dbReference type="EMBL" id="JBHTKI010000008">
    <property type="protein sequence ID" value="MFD1030790.1"/>
    <property type="molecule type" value="Genomic_DNA"/>
</dbReference>
<evidence type="ECO:0000313" key="3">
    <source>
        <dbReference type="Proteomes" id="UP001597109"/>
    </source>
</evidence>
<accession>A0ABW3L8Y7</accession>
<feature type="domain" description="Knr4/Smi1-like" evidence="1">
    <location>
        <begin position="16"/>
        <end position="144"/>
    </location>
</feature>
<protein>
    <submittedName>
        <fullName evidence="2">SMI1/KNR4 family protein</fullName>
    </submittedName>
</protein>
<reference evidence="3" key="1">
    <citation type="journal article" date="2019" name="Int. J. Syst. Evol. Microbiol.">
        <title>The Global Catalogue of Microorganisms (GCM) 10K type strain sequencing project: providing services to taxonomists for standard genome sequencing and annotation.</title>
        <authorList>
            <consortium name="The Broad Institute Genomics Platform"/>
            <consortium name="The Broad Institute Genome Sequencing Center for Infectious Disease"/>
            <person name="Wu L."/>
            <person name="Ma J."/>
        </authorList>
    </citation>
    <scope>NUCLEOTIDE SEQUENCE [LARGE SCALE GENOMIC DNA]</scope>
    <source>
        <strain evidence="3">CCUG 56756</strain>
    </source>
</reference>
<dbReference type="SUPFAM" id="SSF160631">
    <property type="entry name" value="SMI1/KNR4-like"/>
    <property type="match status" value="1"/>
</dbReference>
<dbReference type="Proteomes" id="UP001597109">
    <property type="component" value="Unassembled WGS sequence"/>
</dbReference>
<comment type="caution">
    <text evidence="2">The sequence shown here is derived from an EMBL/GenBank/DDBJ whole genome shotgun (WGS) entry which is preliminary data.</text>
</comment>
<gene>
    <name evidence="2" type="ORF">ACFQ1X_05035</name>
</gene>
<organism evidence="2 3">
    <name type="scientific">Metaplanococcus flavidus</name>
    <dbReference type="NCBI Taxonomy" id="569883"/>
    <lineage>
        <taxon>Bacteria</taxon>
        <taxon>Bacillati</taxon>
        <taxon>Bacillota</taxon>
        <taxon>Bacilli</taxon>
        <taxon>Bacillales</taxon>
        <taxon>Caryophanaceae</taxon>
        <taxon>Metaplanococcus</taxon>
    </lineage>
</organism>
<name>A0ABW3L8Y7_9BACL</name>
<proteinExistence type="predicted"/>
<sequence length="267" mass="31063">MKNFWQEDDETYKLVPLTAKIIESAEEKLQVKFPKSYIKLLKKQNGGYIYYNAFPCDVPTSWADDHINVDHILGIGEEEGVVKSEYLINEWGLPKNIVVFSGDGHTWIAFDYRKKKSEPPIIYVDVEADQIIELASDFESFLEGLYVNETELEDEVELDDTDYEQGKRNWSLDDLKSALSTTNQREIIPALNYLSENRKGNETFIEQSMIELLQSPVLEIKEVAANYANEFYKRGVFSSEGVKEMISIIKRDNEIAYYVEMFFRQKR</sequence>
<keyword evidence="3" id="KW-1185">Reference proteome</keyword>
<dbReference type="RefSeq" id="WP_144836777.1">
    <property type="nucleotide sequence ID" value="NZ_JBHTKI010000008.1"/>
</dbReference>
<dbReference type="Gene3D" id="3.40.1580.10">
    <property type="entry name" value="SMI1/KNR4-like"/>
    <property type="match status" value="1"/>
</dbReference>
<dbReference type="InterPro" id="IPR018958">
    <property type="entry name" value="Knr4/Smi1-like_dom"/>
</dbReference>